<protein>
    <recommendedName>
        <fullName evidence="1">Lcl C-terminal domain-containing protein</fullName>
    </recommendedName>
</protein>
<dbReference type="Pfam" id="PF07603">
    <property type="entry name" value="Lcl_C"/>
    <property type="match status" value="1"/>
</dbReference>
<feature type="domain" description="Lcl C-terminal" evidence="1">
    <location>
        <begin position="75"/>
        <end position="186"/>
    </location>
</feature>
<evidence type="ECO:0000259" key="1">
    <source>
        <dbReference type="Pfam" id="PF07603"/>
    </source>
</evidence>
<dbReference type="InterPro" id="IPR011460">
    <property type="entry name" value="Lcl_C"/>
</dbReference>
<organism evidence="2 3">
    <name type="scientific">Candidatus Nitrotoga arctica</name>
    <dbReference type="NCBI Taxonomy" id="453162"/>
    <lineage>
        <taxon>Bacteria</taxon>
        <taxon>Pseudomonadati</taxon>
        <taxon>Pseudomonadota</taxon>
        <taxon>Betaproteobacteria</taxon>
        <taxon>Nitrosomonadales</taxon>
        <taxon>Gallionellaceae</taxon>
        <taxon>Candidatus Nitrotoga</taxon>
    </lineage>
</organism>
<dbReference type="Proteomes" id="UP000839052">
    <property type="component" value="Chromosome"/>
</dbReference>
<accession>A0ABM8YVD4</accession>
<reference evidence="2 3" key="1">
    <citation type="submission" date="2021-10" db="EMBL/GenBank/DDBJ databases">
        <authorList>
            <person name="Koch H."/>
        </authorList>
    </citation>
    <scope>NUCLEOTIDE SEQUENCE [LARGE SCALE GENOMIC DNA]</scope>
    <source>
        <strain evidence="2">6680</strain>
    </source>
</reference>
<keyword evidence="3" id="KW-1185">Reference proteome</keyword>
<proteinExistence type="predicted"/>
<evidence type="ECO:0000313" key="2">
    <source>
        <dbReference type="EMBL" id="CAG9931409.1"/>
    </source>
</evidence>
<dbReference type="EMBL" id="OU912926">
    <property type="protein sequence ID" value="CAG9931409.1"/>
    <property type="molecule type" value="Genomic_DNA"/>
</dbReference>
<evidence type="ECO:0000313" key="3">
    <source>
        <dbReference type="Proteomes" id="UP000839052"/>
    </source>
</evidence>
<gene>
    <name evidence="2" type="ORF">NTG6680_0156</name>
</gene>
<name>A0ABM8YVD4_9PROT</name>
<sequence>MAPNAAAGRWPPLFDAYILVLSVHEAYYRHMKKLIITLTALLLTLNVAWADTLKKPEVPSAAPAKLPPGYIINGGLTWAPITATPVTLAEAINICSSSTALGYKWRLPTKDELVALTRYDGSTLGIRHEIAYRSNVSALRSQGWTLYDVWSSTPGTVFGLQFIVNLEGGITNYGDENGVSHVSCVK</sequence>